<name>A0A7W3FJ29_9GAMM</name>
<feature type="region of interest" description="Disordered" evidence="1">
    <location>
        <begin position="1"/>
        <end position="26"/>
    </location>
</feature>
<dbReference type="EMBL" id="JACGXS010000001">
    <property type="protein sequence ID" value="MBA8680492.1"/>
    <property type="molecule type" value="Genomic_DNA"/>
</dbReference>
<evidence type="ECO:0000256" key="1">
    <source>
        <dbReference type="SAM" id="MobiDB-lite"/>
    </source>
</evidence>
<evidence type="ECO:0000313" key="2">
    <source>
        <dbReference type="EMBL" id="MBA8680492.1"/>
    </source>
</evidence>
<organism evidence="2 3">
    <name type="scientific">Stenotrophomonas tumulicola</name>
    <dbReference type="NCBI Taxonomy" id="1685415"/>
    <lineage>
        <taxon>Bacteria</taxon>
        <taxon>Pseudomonadati</taxon>
        <taxon>Pseudomonadota</taxon>
        <taxon>Gammaproteobacteria</taxon>
        <taxon>Lysobacterales</taxon>
        <taxon>Lysobacteraceae</taxon>
        <taxon>Stenotrophomonas</taxon>
    </lineage>
</organism>
<comment type="caution">
    <text evidence="2">The sequence shown here is derived from an EMBL/GenBank/DDBJ whole genome shotgun (WGS) entry which is preliminary data.</text>
</comment>
<dbReference type="Proteomes" id="UP000547058">
    <property type="component" value="Unassembled WGS sequence"/>
</dbReference>
<reference evidence="2 3" key="1">
    <citation type="submission" date="2020-08" db="EMBL/GenBank/DDBJ databases">
        <title>Stenotrophomonas tumulicola JCM 30961.</title>
        <authorList>
            <person name="Deng Y."/>
        </authorList>
    </citation>
    <scope>NUCLEOTIDE SEQUENCE [LARGE SCALE GENOMIC DNA]</scope>
    <source>
        <strain evidence="2 3">JCM 30961</strain>
    </source>
</reference>
<accession>A0A7W3FJ29</accession>
<dbReference type="RefSeq" id="WP_182337680.1">
    <property type="nucleotide sequence ID" value="NZ_JACGXS010000001.1"/>
</dbReference>
<sequence length="55" mass="6209">MATTEEIEAAQRKLDRARSERDSWKGKNRHNYEMAALLVAALEKQLAKLVADSGH</sequence>
<evidence type="ECO:0000313" key="3">
    <source>
        <dbReference type="Proteomes" id="UP000547058"/>
    </source>
</evidence>
<proteinExistence type="predicted"/>
<feature type="compositionally biased region" description="Basic and acidic residues" evidence="1">
    <location>
        <begin position="9"/>
        <end position="25"/>
    </location>
</feature>
<keyword evidence="3" id="KW-1185">Reference proteome</keyword>
<dbReference type="AlphaFoldDB" id="A0A7W3FJ29"/>
<protein>
    <submittedName>
        <fullName evidence="2">Uncharacterized protein</fullName>
    </submittedName>
</protein>
<gene>
    <name evidence="2" type="ORF">H4O11_01550</name>
</gene>